<organism evidence="3 4">
    <name type="scientific">Streptomyces bathyalis</name>
    <dbReference type="NCBI Taxonomy" id="2710756"/>
    <lineage>
        <taxon>Bacteria</taxon>
        <taxon>Bacillati</taxon>
        <taxon>Actinomycetota</taxon>
        <taxon>Actinomycetes</taxon>
        <taxon>Kitasatosporales</taxon>
        <taxon>Streptomycetaceae</taxon>
        <taxon>Streptomyces</taxon>
    </lineage>
</organism>
<dbReference type="Proteomes" id="UP000595046">
    <property type="component" value="Chromosome"/>
</dbReference>
<keyword evidence="2" id="KW-0812">Transmembrane</keyword>
<feature type="compositionally biased region" description="Basic and acidic residues" evidence="1">
    <location>
        <begin position="352"/>
        <end position="368"/>
    </location>
</feature>
<evidence type="ECO:0000313" key="3">
    <source>
        <dbReference type="EMBL" id="QPP05137.1"/>
    </source>
</evidence>
<feature type="transmembrane region" description="Helical" evidence="2">
    <location>
        <begin position="80"/>
        <end position="99"/>
    </location>
</feature>
<dbReference type="InterPro" id="IPR021235">
    <property type="entry name" value="DUF2637"/>
</dbReference>
<gene>
    <name evidence="3" type="ORF">G4Z16_00615</name>
</gene>
<proteinExistence type="predicted"/>
<feature type="transmembrane region" description="Helical" evidence="2">
    <location>
        <begin position="48"/>
        <end position="68"/>
    </location>
</feature>
<feature type="compositionally biased region" description="Polar residues" evidence="1">
    <location>
        <begin position="330"/>
        <end position="351"/>
    </location>
</feature>
<keyword evidence="2" id="KW-0472">Membrane</keyword>
<feature type="compositionally biased region" description="Low complexity" evidence="1">
    <location>
        <begin position="212"/>
        <end position="223"/>
    </location>
</feature>
<feature type="region of interest" description="Disordered" evidence="1">
    <location>
        <begin position="148"/>
        <end position="427"/>
    </location>
</feature>
<feature type="transmembrane region" description="Helical" evidence="2">
    <location>
        <begin position="19"/>
        <end position="36"/>
    </location>
</feature>
<feature type="compositionally biased region" description="Basic residues" evidence="1">
    <location>
        <begin position="410"/>
        <end position="420"/>
    </location>
</feature>
<protein>
    <submittedName>
        <fullName evidence="3">DUF2637 domain-containing protein</fullName>
    </submittedName>
</protein>
<name>A0A7T1T2F4_9ACTN</name>
<dbReference type="AlphaFoldDB" id="A0A7T1T2F4"/>
<feature type="transmembrane region" description="Helical" evidence="2">
    <location>
        <begin position="119"/>
        <end position="141"/>
    </location>
</feature>
<accession>A0A7T1T2F4</accession>
<dbReference type="Pfam" id="PF10935">
    <property type="entry name" value="DUF2637"/>
    <property type="match status" value="1"/>
</dbReference>
<feature type="compositionally biased region" description="Basic and acidic residues" evidence="1">
    <location>
        <begin position="224"/>
        <end position="234"/>
    </location>
</feature>
<dbReference type="KEGG" id="sbat:G4Z16_00615"/>
<sequence length="455" mass="48824">MNNTNTALAVAPIGPWDRLAIVLLGAAGCALSYDALQQMAVAIHIRGLLTYLFPLVIDGFIAYGVRALLVLSTAPLRARLYVWTLFGTATAASIWANALHAVRLNQQTNPGGLRLGDTVVAVLSTLAPLALAGAVHLYILITRHHTADRTRTSRAARRRTTQLTDHTRHTEPARTETMADRPRTGPHEAPTAGPDHRTEPDLTNGPADHRGGPSPDRTTTGPDRTTDAGPDHRTASPQWPANADQPAGSSGQLRHRAADRTRTGITAGHTADQAQMPDRTAGTDKSGPSPDRTTDGPSADRPEPDLTNGPADHRGGPSPDQLPTAPDGPRTNTSPDRTTTGPFADQTTGPDRTTDAGPDHRTGPSPDRDQDEEEADKDADRAEQSGGEPVSLEDLLPVARQAALSEGRMTRKALRPHLRSKGIPLSNERFTALQQRLYRDPALAHLPQPKRRRTQ</sequence>
<keyword evidence="4" id="KW-1185">Reference proteome</keyword>
<reference evidence="4" key="1">
    <citation type="submission" date="2020-02" db="EMBL/GenBank/DDBJ databases">
        <title>Streptomyces sp. ASO4wet.</title>
        <authorList>
            <person name="Risdian C."/>
            <person name="Landwehr W."/>
            <person name="Schupp P."/>
            <person name="Wink J."/>
        </authorList>
    </citation>
    <scope>NUCLEOTIDE SEQUENCE [LARGE SCALE GENOMIC DNA]</scope>
    <source>
        <strain evidence="4">ASO4wet</strain>
    </source>
</reference>
<evidence type="ECO:0000313" key="4">
    <source>
        <dbReference type="Proteomes" id="UP000595046"/>
    </source>
</evidence>
<feature type="compositionally biased region" description="Basic and acidic residues" evidence="1">
    <location>
        <begin position="165"/>
        <end position="186"/>
    </location>
</feature>
<feature type="compositionally biased region" description="Basic and acidic residues" evidence="1">
    <location>
        <begin position="292"/>
        <end position="304"/>
    </location>
</feature>
<dbReference type="EMBL" id="CP048882">
    <property type="protein sequence ID" value="QPP05137.1"/>
    <property type="molecule type" value="Genomic_DNA"/>
</dbReference>
<evidence type="ECO:0000256" key="1">
    <source>
        <dbReference type="SAM" id="MobiDB-lite"/>
    </source>
</evidence>
<evidence type="ECO:0000256" key="2">
    <source>
        <dbReference type="SAM" id="Phobius"/>
    </source>
</evidence>
<keyword evidence="2" id="KW-1133">Transmembrane helix</keyword>